<gene>
    <name evidence="5" type="ORF">BXU00_01485</name>
</gene>
<reference evidence="5 6" key="1">
    <citation type="journal article" date="2018" name="Syst. Appl. Microbiol.">
        <title>A new symbiotic nanoarchaeote (Candidatus Nanoclepta minutus) and its host (Zestosphaera tikiterensis gen. nov., sp. nov.) from a New Zealand hot spring.</title>
        <authorList>
            <person name="St John E."/>
            <person name="Liu Y."/>
            <person name="Podar M."/>
            <person name="Stott M.B."/>
            <person name="Meneghin J."/>
            <person name="Chen Z."/>
            <person name="Lagutin K."/>
            <person name="Mitchell K."/>
            <person name="Reysenbach A.L."/>
        </authorList>
    </citation>
    <scope>NUCLEOTIDE SEQUENCE [LARGE SCALE GENOMIC DNA]</scope>
    <source>
        <strain evidence="5">NZ3</strain>
    </source>
</reference>
<sequence>MIVQVIIAVIVVLVFHFLWPYILRRGAGYSGSNTKAVIWAFKLIDIKGKKLIDLGCGYGKVLKIAKKMGAHVTGIEIDPIRWFISIIRCRCKVLFGDMFKIDLSNYDVIYLFQWPSVNGKLARKFKKELRKGTYVISYMWEVPGLELVIYNKKLDIYIYKIRS</sequence>
<evidence type="ECO:0000313" key="5">
    <source>
        <dbReference type="EMBL" id="RIB35421.1"/>
    </source>
</evidence>
<dbReference type="PANTHER" id="PTHR13610:SF11">
    <property type="entry name" value="METHYLTRANSFERASE DOMAIN-CONTAINING PROTEIN"/>
    <property type="match status" value="1"/>
</dbReference>
<keyword evidence="4" id="KW-1133">Transmembrane helix</keyword>
<dbReference type="PANTHER" id="PTHR13610">
    <property type="entry name" value="METHYLTRANSFERASE DOMAIN-CONTAINING PROTEIN"/>
    <property type="match status" value="1"/>
</dbReference>
<dbReference type="GO" id="GO:0016279">
    <property type="term" value="F:protein-lysine N-methyltransferase activity"/>
    <property type="evidence" value="ECO:0007669"/>
    <property type="project" value="InterPro"/>
</dbReference>
<proteinExistence type="predicted"/>
<dbReference type="CDD" id="cd02440">
    <property type="entry name" value="AdoMet_MTases"/>
    <property type="match status" value="1"/>
</dbReference>
<keyword evidence="4" id="KW-0812">Transmembrane</keyword>
<keyword evidence="3" id="KW-0949">S-adenosyl-L-methionine</keyword>
<dbReference type="InterPro" id="IPR029063">
    <property type="entry name" value="SAM-dependent_MTases_sf"/>
</dbReference>
<evidence type="ECO:0000256" key="2">
    <source>
        <dbReference type="ARBA" id="ARBA00022679"/>
    </source>
</evidence>
<keyword evidence="2 5" id="KW-0808">Transferase</keyword>
<dbReference type="GO" id="GO:0032259">
    <property type="term" value="P:methylation"/>
    <property type="evidence" value="ECO:0007669"/>
    <property type="project" value="UniProtKB-KW"/>
</dbReference>
<evidence type="ECO:0000313" key="6">
    <source>
        <dbReference type="Proteomes" id="UP000266622"/>
    </source>
</evidence>
<evidence type="ECO:0000256" key="4">
    <source>
        <dbReference type="SAM" id="Phobius"/>
    </source>
</evidence>
<keyword evidence="1 5" id="KW-0489">Methyltransferase</keyword>
<accession>A0A397WNE7</accession>
<organism evidence="5 6">
    <name type="scientific">Candidatus Nanoclepta minutus</name>
    <dbReference type="NCBI Taxonomy" id="1940235"/>
    <lineage>
        <taxon>Archaea</taxon>
        <taxon>Nanobdellota</taxon>
        <taxon>Candidatus Nanoclepta</taxon>
    </lineage>
</organism>
<evidence type="ECO:0000256" key="3">
    <source>
        <dbReference type="ARBA" id="ARBA00022691"/>
    </source>
</evidence>
<dbReference type="SUPFAM" id="SSF53335">
    <property type="entry name" value="S-adenosyl-L-methionine-dependent methyltransferases"/>
    <property type="match status" value="1"/>
</dbReference>
<dbReference type="InterPro" id="IPR026170">
    <property type="entry name" value="FAM173A/B"/>
</dbReference>
<keyword evidence="4" id="KW-0472">Membrane</keyword>
<comment type="caution">
    <text evidence="5">The sequence shown here is derived from an EMBL/GenBank/DDBJ whole genome shotgun (WGS) entry which is preliminary data.</text>
</comment>
<dbReference type="Gene3D" id="3.40.50.150">
    <property type="entry name" value="Vaccinia Virus protein VP39"/>
    <property type="match status" value="1"/>
</dbReference>
<feature type="transmembrane region" description="Helical" evidence="4">
    <location>
        <begin position="6"/>
        <end position="23"/>
    </location>
</feature>
<name>A0A397WNE7_9ARCH</name>
<dbReference type="EMBL" id="MWMI01000002">
    <property type="protein sequence ID" value="RIB35421.1"/>
    <property type="molecule type" value="Genomic_DNA"/>
</dbReference>
<protein>
    <submittedName>
        <fullName evidence="5">RNA methyltransferase</fullName>
    </submittedName>
</protein>
<dbReference type="AlphaFoldDB" id="A0A397WNE7"/>
<evidence type="ECO:0000256" key="1">
    <source>
        <dbReference type="ARBA" id="ARBA00022603"/>
    </source>
</evidence>
<dbReference type="Proteomes" id="UP000266622">
    <property type="component" value="Unassembled WGS sequence"/>
</dbReference>